<sequence>MRDNGSDATTLRARGGPGGLIVRAADLHRLAGLIGHEAEDLAREAWCSRSWCTDADLALSAPLSPATAAEAETAILHAAGAAVGVAADAARLGTSVAMAAWTYEHAEQAAEGLWLGFDDAVALRVGLLAPALVTWGATGGAACRHGRDVPGVSQGCAVASHSLESALTAHPWLVEHLVHGGSGLVAGLSLWAGPVAPLGWPGGRPPLNTQGASRGLQQLFVDGTPLVRGTGPRGGLGQSAWQADTGGVTGVGALMRSLHTTAEKPGGAIDIRRVTTSGPGGVTRTAYIVNIPGTDSWLPPPAQWHSRSAPDLGGNLRLVGNQPTVYSRGVVQAMVRAGVPRSAPVMLVGHSQGGMTAYQIAADQSRLRATGSRHGQAFNITHVITAGSPLATMTVPDGVRVLSLEASGDIVPDLDGAPNPDRAGHLTYSFERDRGDIGTNHGFDGYEGAAAGVDRLAARGAPGAAGFVDSLRLDGFLAADDGATVTTTGWEVSRAVS</sequence>
<dbReference type="Gene3D" id="3.40.50.1820">
    <property type="entry name" value="alpha/beta hydrolase"/>
    <property type="match status" value="1"/>
</dbReference>
<dbReference type="InterPro" id="IPR029058">
    <property type="entry name" value="AB_hydrolase_fold"/>
</dbReference>
<keyword evidence="2" id="KW-1185">Reference proteome</keyword>
<dbReference type="EMBL" id="VFOQ01000001">
    <property type="protein sequence ID" value="TQL61531.1"/>
    <property type="molecule type" value="Genomic_DNA"/>
</dbReference>
<proteinExistence type="predicted"/>
<name>A0A542ZMG1_9MICO</name>
<dbReference type="AlphaFoldDB" id="A0A542ZMG1"/>
<dbReference type="SUPFAM" id="SSF53474">
    <property type="entry name" value="alpha/beta-Hydrolases"/>
    <property type="match status" value="1"/>
</dbReference>
<dbReference type="Proteomes" id="UP000319514">
    <property type="component" value="Unassembled WGS sequence"/>
</dbReference>
<organism evidence="1 2">
    <name type="scientific">Oryzihumus leptocrescens</name>
    <dbReference type="NCBI Taxonomy" id="297536"/>
    <lineage>
        <taxon>Bacteria</taxon>
        <taxon>Bacillati</taxon>
        <taxon>Actinomycetota</taxon>
        <taxon>Actinomycetes</taxon>
        <taxon>Micrococcales</taxon>
        <taxon>Intrasporangiaceae</taxon>
        <taxon>Oryzihumus</taxon>
    </lineage>
</organism>
<evidence type="ECO:0008006" key="3">
    <source>
        <dbReference type="Google" id="ProtNLM"/>
    </source>
</evidence>
<protein>
    <recommendedName>
        <fullName evidence="3">PGAP1-like protein</fullName>
    </recommendedName>
</protein>
<reference evidence="1 2" key="1">
    <citation type="submission" date="2019-06" db="EMBL/GenBank/DDBJ databases">
        <title>Sequencing the genomes of 1000 actinobacteria strains.</title>
        <authorList>
            <person name="Klenk H.-P."/>
        </authorList>
    </citation>
    <scope>NUCLEOTIDE SEQUENCE [LARGE SCALE GENOMIC DNA]</scope>
    <source>
        <strain evidence="1 2">DSM 18082</strain>
    </source>
</reference>
<comment type="caution">
    <text evidence="1">The sequence shown here is derived from an EMBL/GenBank/DDBJ whole genome shotgun (WGS) entry which is preliminary data.</text>
</comment>
<dbReference type="RefSeq" id="WP_185746181.1">
    <property type="nucleotide sequence ID" value="NZ_BAAAKX010000001.1"/>
</dbReference>
<evidence type="ECO:0000313" key="2">
    <source>
        <dbReference type="Proteomes" id="UP000319514"/>
    </source>
</evidence>
<accession>A0A542ZMG1</accession>
<evidence type="ECO:0000313" key="1">
    <source>
        <dbReference type="EMBL" id="TQL61531.1"/>
    </source>
</evidence>
<gene>
    <name evidence="1" type="ORF">FB474_2942</name>
</gene>